<dbReference type="AlphaFoldDB" id="A0A8I1GFF3"/>
<dbReference type="InterPro" id="IPR036388">
    <property type="entry name" value="WH-like_DNA-bd_sf"/>
</dbReference>
<evidence type="ECO:0000256" key="5">
    <source>
        <dbReference type="HAMAP-Rule" id="MF_00081"/>
    </source>
</evidence>
<keyword evidence="8" id="KW-1185">Reference proteome</keyword>
<dbReference type="PANTHER" id="PTHR34824:SF1">
    <property type="entry name" value="HEAT-INDUCIBLE TRANSCRIPTION REPRESSOR HRCA"/>
    <property type="match status" value="1"/>
</dbReference>
<dbReference type="HAMAP" id="MF_00081">
    <property type="entry name" value="HrcA"/>
    <property type="match status" value="1"/>
</dbReference>
<keyword evidence="1 5" id="KW-0678">Repressor</keyword>
<dbReference type="EMBL" id="JAEMUK010000084">
    <property type="protein sequence ID" value="MBJ7545070.1"/>
    <property type="molecule type" value="Genomic_DNA"/>
</dbReference>
<dbReference type="InterPro" id="IPR002571">
    <property type="entry name" value="HrcA"/>
</dbReference>
<dbReference type="NCBIfam" id="TIGR00331">
    <property type="entry name" value="hrcA"/>
    <property type="match status" value="1"/>
</dbReference>
<dbReference type="InterPro" id="IPR021153">
    <property type="entry name" value="HrcA_C"/>
</dbReference>
<dbReference type="Gene3D" id="1.10.10.10">
    <property type="entry name" value="Winged helix-like DNA-binding domain superfamily/Winged helix DNA-binding domain"/>
    <property type="match status" value="1"/>
</dbReference>
<evidence type="ECO:0000259" key="6">
    <source>
        <dbReference type="Pfam" id="PF01628"/>
    </source>
</evidence>
<evidence type="ECO:0000256" key="4">
    <source>
        <dbReference type="ARBA" id="ARBA00023163"/>
    </source>
</evidence>
<protein>
    <recommendedName>
        <fullName evidence="5">Heat-inducible transcription repressor HrcA</fullName>
    </recommendedName>
</protein>
<feature type="domain" description="Heat-inducible transcription repressor HrcA C-terminal" evidence="6">
    <location>
        <begin position="130"/>
        <end position="352"/>
    </location>
</feature>
<organism evidence="7 8">
    <name type="scientific">Rhodomicrobium udaipurense</name>
    <dbReference type="NCBI Taxonomy" id="1202716"/>
    <lineage>
        <taxon>Bacteria</taxon>
        <taxon>Pseudomonadati</taxon>
        <taxon>Pseudomonadota</taxon>
        <taxon>Alphaproteobacteria</taxon>
        <taxon>Hyphomicrobiales</taxon>
        <taxon>Hyphomicrobiaceae</taxon>
        <taxon>Rhodomicrobium</taxon>
    </lineage>
</organism>
<comment type="similarity">
    <text evidence="5">Belongs to the HrcA family.</text>
</comment>
<evidence type="ECO:0000256" key="2">
    <source>
        <dbReference type="ARBA" id="ARBA00023015"/>
    </source>
</evidence>
<dbReference type="GO" id="GO:0003677">
    <property type="term" value="F:DNA binding"/>
    <property type="evidence" value="ECO:0007669"/>
    <property type="project" value="InterPro"/>
</dbReference>
<comment type="function">
    <text evidence="5">Negative regulator of class I heat shock genes (grpE-dnaK-dnaJ and groELS operons). Prevents heat-shock induction of these operons.</text>
</comment>
<evidence type="ECO:0000256" key="3">
    <source>
        <dbReference type="ARBA" id="ARBA00023016"/>
    </source>
</evidence>
<keyword evidence="3 5" id="KW-0346">Stress response</keyword>
<dbReference type="GO" id="GO:0045892">
    <property type="term" value="P:negative regulation of DNA-templated transcription"/>
    <property type="evidence" value="ECO:0007669"/>
    <property type="project" value="UniProtKB-UniRule"/>
</dbReference>
<dbReference type="RefSeq" id="WP_037237947.1">
    <property type="nucleotide sequence ID" value="NZ_JAEMUK010000084.1"/>
</dbReference>
<dbReference type="Gene3D" id="3.30.450.40">
    <property type="match status" value="1"/>
</dbReference>
<evidence type="ECO:0000313" key="7">
    <source>
        <dbReference type="EMBL" id="MBJ7545070.1"/>
    </source>
</evidence>
<dbReference type="SUPFAM" id="SSF46785">
    <property type="entry name" value="Winged helix' DNA-binding domain"/>
    <property type="match status" value="1"/>
</dbReference>
<proteinExistence type="inferred from homology"/>
<evidence type="ECO:0000256" key="1">
    <source>
        <dbReference type="ARBA" id="ARBA00022491"/>
    </source>
</evidence>
<keyword evidence="2 5" id="KW-0805">Transcription regulation</keyword>
<comment type="caution">
    <text evidence="7">The sequence shown here is derived from an EMBL/GenBank/DDBJ whole genome shotgun (WGS) entry which is preliminary data.</text>
</comment>
<dbReference type="SUPFAM" id="SSF55781">
    <property type="entry name" value="GAF domain-like"/>
    <property type="match status" value="1"/>
</dbReference>
<dbReference type="InterPro" id="IPR036390">
    <property type="entry name" value="WH_DNA-bd_sf"/>
</dbReference>
<gene>
    <name evidence="5 7" type="primary">hrcA</name>
    <name evidence="7" type="ORF">JDN41_16065</name>
</gene>
<keyword evidence="4 5" id="KW-0804">Transcription</keyword>
<dbReference type="PIRSF" id="PIRSF005485">
    <property type="entry name" value="HrcA"/>
    <property type="match status" value="1"/>
</dbReference>
<accession>A0A8I1GFF3</accession>
<dbReference type="Pfam" id="PF01628">
    <property type="entry name" value="HrcA"/>
    <property type="match status" value="1"/>
</dbReference>
<reference evidence="7 8" key="1">
    <citation type="submission" date="2020-12" db="EMBL/GenBank/DDBJ databases">
        <title>Revised draft genomes of Rhodomicrobium vannielii ATCC 17100 and Rhodomicrobium udaipurense JA643.</title>
        <authorList>
            <person name="Conners E.M."/>
            <person name="Davenport E.J."/>
            <person name="Bose A."/>
        </authorList>
    </citation>
    <scope>NUCLEOTIDE SEQUENCE [LARGE SCALE GENOMIC DNA]</scope>
    <source>
        <strain evidence="7 8">JA643</strain>
    </source>
</reference>
<dbReference type="Proteomes" id="UP000623250">
    <property type="component" value="Unassembled WGS sequence"/>
</dbReference>
<dbReference type="InterPro" id="IPR029016">
    <property type="entry name" value="GAF-like_dom_sf"/>
</dbReference>
<name>A0A8I1GFF3_9HYPH</name>
<dbReference type="PANTHER" id="PTHR34824">
    <property type="entry name" value="HEAT-INDUCIBLE TRANSCRIPTION REPRESSOR HRCA"/>
    <property type="match status" value="1"/>
</dbReference>
<evidence type="ECO:0000313" key="8">
    <source>
        <dbReference type="Proteomes" id="UP000623250"/>
    </source>
</evidence>
<sequence length="367" mass="40682">MSKRQELRAPALELNQANGLLELNERYREIFRSIVETYLETGEPVGSRHLSRQLPMTLSPASVRNVMSDLESQGLIYAPHVSAGRIPTQTGLRLFVDGLLEVGSIEETEREQLERQLLRDYHREHAVTSEVLAEAGDLLSGLSRCAGVVLAEKQVSRLKHIEFVSLDSKRALLVLAGDDGSVENRVLNLPEGLPPQALVEATNYLNAKIRGVTLPEAREKIEGELKARQAELDALTAKLVRSGLAQWSGGREDNRSLIVRGQSRLLNDLRAVEDLERIRLLFEDLESQKALIHLLDLAEKAEGVRIFIGSENNLFSLSGSSLIVAPFQDHERKIVGVLGVIGPTRLNYGRIIPMVDFTAKLVSRVLA</sequence>